<sequence length="223" mass="24262">MKRRYSRVHQILKNAGVIDSSSENESADSDIIENTPVVSPENCPEQAARSSNGATCGNAISTTITSEQVYEVGEISIEAPAFSPLTPKVIHHTKGTPNDIEPYLDNVYKEPFEVGETNIKAPAISQLSPMQASQLVIAERIVEGSDFLSPPLENFYVTENRTDYEQASPLSSPVPDMSPATTKVFNMLIGTEQDSDDSVVDPNYVTDSDNSTTDDESDARENS</sequence>
<feature type="region of interest" description="Disordered" evidence="1">
    <location>
        <begin position="188"/>
        <end position="223"/>
    </location>
</feature>
<dbReference type="EMBL" id="ODYU01000315">
    <property type="protein sequence ID" value="SOQ34838.1"/>
    <property type="molecule type" value="Genomic_DNA"/>
</dbReference>
<evidence type="ECO:0000256" key="1">
    <source>
        <dbReference type="SAM" id="MobiDB-lite"/>
    </source>
</evidence>
<accession>A0A2H1V1W0</accession>
<organism evidence="2">
    <name type="scientific">Spodoptera frugiperda</name>
    <name type="common">Fall armyworm</name>
    <dbReference type="NCBI Taxonomy" id="7108"/>
    <lineage>
        <taxon>Eukaryota</taxon>
        <taxon>Metazoa</taxon>
        <taxon>Ecdysozoa</taxon>
        <taxon>Arthropoda</taxon>
        <taxon>Hexapoda</taxon>
        <taxon>Insecta</taxon>
        <taxon>Pterygota</taxon>
        <taxon>Neoptera</taxon>
        <taxon>Endopterygota</taxon>
        <taxon>Lepidoptera</taxon>
        <taxon>Glossata</taxon>
        <taxon>Ditrysia</taxon>
        <taxon>Noctuoidea</taxon>
        <taxon>Noctuidae</taxon>
        <taxon>Amphipyrinae</taxon>
        <taxon>Spodoptera</taxon>
    </lineage>
</organism>
<name>A0A2H1V1W0_SPOFR</name>
<proteinExistence type="predicted"/>
<evidence type="ECO:0000313" key="2">
    <source>
        <dbReference type="EMBL" id="SOQ34838.1"/>
    </source>
</evidence>
<gene>
    <name evidence="2" type="ORF">SFRICE_007210</name>
</gene>
<dbReference type="AlphaFoldDB" id="A0A2H1V1W0"/>
<reference evidence="2" key="1">
    <citation type="submission" date="2016-07" db="EMBL/GenBank/DDBJ databases">
        <authorList>
            <person name="Bretaudeau A."/>
        </authorList>
    </citation>
    <scope>NUCLEOTIDE SEQUENCE</scope>
    <source>
        <strain evidence="2">Rice</strain>
        <tissue evidence="2">Whole body</tissue>
    </source>
</reference>
<feature type="compositionally biased region" description="Acidic residues" evidence="1">
    <location>
        <begin position="212"/>
        <end position="223"/>
    </location>
</feature>
<protein>
    <submittedName>
        <fullName evidence="2">SFRICE_007210</fullName>
    </submittedName>
</protein>